<keyword evidence="3" id="KW-1185">Reference proteome</keyword>
<evidence type="ECO:0000313" key="3">
    <source>
        <dbReference type="Proteomes" id="UP001372338"/>
    </source>
</evidence>
<accession>A0AAN9III0</accession>
<sequence>MAKKRGRPPKTPSSSKSKASSESPGSQKLDFTQLDEEDLTEIDSLSPKQAERLLKNLDVLREKIKGKAILEEQQGEEQPVCDQETRRDLEDGSVKGDKQSTEEETMRPEKPKSLKTNRAIEEGLIEDNRVDGGGAVRLTTQPESFIEPSTTHQGESSACRLGVVKDKNISTASDVWETNVEGFMMYQVSRKLQLLKSPLKGLNKRSFSDIDKKEVELKDHLLGVQSQFAS</sequence>
<dbReference type="AlphaFoldDB" id="A0AAN9III0"/>
<dbReference type="EMBL" id="JAYWIO010000003">
    <property type="protein sequence ID" value="KAK7273626.1"/>
    <property type="molecule type" value="Genomic_DNA"/>
</dbReference>
<gene>
    <name evidence="2" type="ORF">RIF29_14683</name>
</gene>
<evidence type="ECO:0000256" key="1">
    <source>
        <dbReference type="SAM" id="MobiDB-lite"/>
    </source>
</evidence>
<proteinExistence type="predicted"/>
<name>A0AAN9III0_CROPI</name>
<comment type="caution">
    <text evidence="2">The sequence shown here is derived from an EMBL/GenBank/DDBJ whole genome shotgun (WGS) entry which is preliminary data.</text>
</comment>
<feature type="region of interest" description="Disordered" evidence="1">
    <location>
        <begin position="1"/>
        <end position="48"/>
    </location>
</feature>
<dbReference type="Proteomes" id="UP001372338">
    <property type="component" value="Unassembled WGS sequence"/>
</dbReference>
<feature type="region of interest" description="Disordered" evidence="1">
    <location>
        <begin position="67"/>
        <end position="117"/>
    </location>
</feature>
<organism evidence="2 3">
    <name type="scientific">Crotalaria pallida</name>
    <name type="common">Smooth rattlebox</name>
    <name type="synonym">Crotalaria striata</name>
    <dbReference type="NCBI Taxonomy" id="3830"/>
    <lineage>
        <taxon>Eukaryota</taxon>
        <taxon>Viridiplantae</taxon>
        <taxon>Streptophyta</taxon>
        <taxon>Embryophyta</taxon>
        <taxon>Tracheophyta</taxon>
        <taxon>Spermatophyta</taxon>
        <taxon>Magnoliopsida</taxon>
        <taxon>eudicotyledons</taxon>
        <taxon>Gunneridae</taxon>
        <taxon>Pentapetalae</taxon>
        <taxon>rosids</taxon>
        <taxon>fabids</taxon>
        <taxon>Fabales</taxon>
        <taxon>Fabaceae</taxon>
        <taxon>Papilionoideae</taxon>
        <taxon>50 kb inversion clade</taxon>
        <taxon>genistoids sensu lato</taxon>
        <taxon>core genistoids</taxon>
        <taxon>Crotalarieae</taxon>
        <taxon>Crotalaria</taxon>
    </lineage>
</organism>
<feature type="compositionally biased region" description="Low complexity" evidence="1">
    <location>
        <begin position="12"/>
        <end position="28"/>
    </location>
</feature>
<reference evidence="2 3" key="1">
    <citation type="submission" date="2024-01" db="EMBL/GenBank/DDBJ databases">
        <title>The genomes of 5 underutilized Papilionoideae crops provide insights into root nodulation and disease resistanc.</title>
        <authorList>
            <person name="Yuan L."/>
        </authorList>
    </citation>
    <scope>NUCLEOTIDE SEQUENCE [LARGE SCALE GENOMIC DNA]</scope>
    <source>
        <strain evidence="2">ZHUSHIDOU_FW_LH</strain>
        <tissue evidence="2">Leaf</tissue>
    </source>
</reference>
<evidence type="ECO:0000313" key="2">
    <source>
        <dbReference type="EMBL" id="KAK7273626.1"/>
    </source>
</evidence>
<protein>
    <submittedName>
        <fullName evidence="2">Uncharacterized protein</fullName>
    </submittedName>
</protein>
<feature type="compositionally biased region" description="Basic and acidic residues" evidence="1">
    <location>
        <begin position="83"/>
        <end position="117"/>
    </location>
</feature>